<proteinExistence type="predicted"/>
<feature type="region of interest" description="Disordered" evidence="1">
    <location>
        <begin position="223"/>
        <end position="267"/>
    </location>
</feature>
<reference evidence="2" key="1">
    <citation type="journal article" date="2022" name="Int. J. Mol. Sci.">
        <title>Draft Genome of Tanacetum Coccineum: Genomic Comparison of Closely Related Tanacetum-Family Plants.</title>
        <authorList>
            <person name="Yamashiro T."/>
            <person name="Shiraishi A."/>
            <person name="Nakayama K."/>
            <person name="Satake H."/>
        </authorList>
    </citation>
    <scope>NUCLEOTIDE SEQUENCE</scope>
</reference>
<feature type="compositionally biased region" description="Basic and acidic residues" evidence="1">
    <location>
        <begin position="232"/>
        <end position="267"/>
    </location>
</feature>
<sequence length="295" mass="33866">MVSDAVNNQNDLAEADGERKSGNSDKVKENGDIESMNDGRMDESRCEIQVEQVCGGEEKVREIDEMVNKRDKGCLDSGSNRTEIDTYAKMVTQDLKIVDNKLSFVPTELNEEGGEIVIFDEAFMDKGNMQTDGTCMFKFRNEEGVNKVLELGPWIVNNKPLYSECVKRERSEEEIVMEAKRKNEISKIRNEENRERNNVGNHIGYRKYGERRQNKEGRFFTAGTKINKNKGSKGDVWKRKMRNEEKQEKNKNNEQEKKGKNKDEGDVIRNVNKFDALNDIEEGNDDLEKLKGNCG</sequence>
<feature type="region of interest" description="Disordered" evidence="1">
    <location>
        <begin position="1"/>
        <end position="45"/>
    </location>
</feature>
<protein>
    <submittedName>
        <fullName evidence="2">Uncharacterized protein</fullName>
    </submittedName>
</protein>
<dbReference type="EMBL" id="BQNB010015026">
    <property type="protein sequence ID" value="GJT35155.1"/>
    <property type="molecule type" value="Genomic_DNA"/>
</dbReference>
<dbReference type="Proteomes" id="UP001151760">
    <property type="component" value="Unassembled WGS sequence"/>
</dbReference>
<evidence type="ECO:0000313" key="2">
    <source>
        <dbReference type="EMBL" id="GJT35155.1"/>
    </source>
</evidence>
<reference evidence="2" key="2">
    <citation type="submission" date="2022-01" db="EMBL/GenBank/DDBJ databases">
        <authorList>
            <person name="Yamashiro T."/>
            <person name="Shiraishi A."/>
            <person name="Satake H."/>
            <person name="Nakayama K."/>
        </authorList>
    </citation>
    <scope>NUCLEOTIDE SEQUENCE</scope>
</reference>
<keyword evidence="3" id="KW-1185">Reference proteome</keyword>
<comment type="caution">
    <text evidence="2">The sequence shown here is derived from an EMBL/GenBank/DDBJ whole genome shotgun (WGS) entry which is preliminary data.</text>
</comment>
<feature type="compositionally biased region" description="Polar residues" evidence="1">
    <location>
        <begin position="1"/>
        <end position="11"/>
    </location>
</feature>
<evidence type="ECO:0000313" key="3">
    <source>
        <dbReference type="Proteomes" id="UP001151760"/>
    </source>
</evidence>
<organism evidence="2 3">
    <name type="scientific">Tanacetum coccineum</name>
    <dbReference type="NCBI Taxonomy" id="301880"/>
    <lineage>
        <taxon>Eukaryota</taxon>
        <taxon>Viridiplantae</taxon>
        <taxon>Streptophyta</taxon>
        <taxon>Embryophyta</taxon>
        <taxon>Tracheophyta</taxon>
        <taxon>Spermatophyta</taxon>
        <taxon>Magnoliopsida</taxon>
        <taxon>eudicotyledons</taxon>
        <taxon>Gunneridae</taxon>
        <taxon>Pentapetalae</taxon>
        <taxon>asterids</taxon>
        <taxon>campanulids</taxon>
        <taxon>Asterales</taxon>
        <taxon>Asteraceae</taxon>
        <taxon>Asteroideae</taxon>
        <taxon>Anthemideae</taxon>
        <taxon>Anthemidinae</taxon>
        <taxon>Tanacetum</taxon>
    </lineage>
</organism>
<name>A0ABQ5D8F8_9ASTR</name>
<gene>
    <name evidence="2" type="ORF">Tco_0925574</name>
</gene>
<evidence type="ECO:0000256" key="1">
    <source>
        <dbReference type="SAM" id="MobiDB-lite"/>
    </source>
</evidence>
<accession>A0ABQ5D8F8</accession>
<feature type="compositionally biased region" description="Basic and acidic residues" evidence="1">
    <location>
        <begin position="16"/>
        <end position="45"/>
    </location>
</feature>